<dbReference type="SUPFAM" id="SSF49879">
    <property type="entry name" value="SMAD/FHA domain"/>
    <property type="match status" value="1"/>
</dbReference>
<dbReference type="AlphaFoldDB" id="A0A1I2ELH5"/>
<keyword evidence="5" id="KW-1185">Reference proteome</keyword>
<dbReference type="InterPro" id="IPR000253">
    <property type="entry name" value="FHA_dom"/>
</dbReference>
<dbReference type="Proteomes" id="UP000199323">
    <property type="component" value="Unassembled WGS sequence"/>
</dbReference>
<organism evidence="4 5">
    <name type="scientific">Actinacidiphila alni</name>
    <dbReference type="NCBI Taxonomy" id="380248"/>
    <lineage>
        <taxon>Bacteria</taxon>
        <taxon>Bacillati</taxon>
        <taxon>Actinomycetota</taxon>
        <taxon>Actinomycetes</taxon>
        <taxon>Kitasatosporales</taxon>
        <taxon>Streptomycetaceae</taxon>
        <taxon>Actinacidiphila</taxon>
    </lineage>
</organism>
<feature type="region of interest" description="Disordered" evidence="2">
    <location>
        <begin position="40"/>
        <end position="62"/>
    </location>
</feature>
<keyword evidence="1" id="KW-0597">Phosphoprotein</keyword>
<name>A0A1I2ELH5_9ACTN</name>
<dbReference type="CDD" id="cd00060">
    <property type="entry name" value="FHA"/>
    <property type="match status" value="1"/>
</dbReference>
<evidence type="ECO:0000313" key="5">
    <source>
        <dbReference type="Proteomes" id="UP000199323"/>
    </source>
</evidence>
<reference evidence="4 5" key="1">
    <citation type="submission" date="2016-10" db="EMBL/GenBank/DDBJ databases">
        <authorList>
            <person name="de Groot N.N."/>
        </authorList>
    </citation>
    <scope>NUCLEOTIDE SEQUENCE [LARGE SCALE GENOMIC DNA]</scope>
    <source>
        <strain evidence="4 5">CGMCC 4.3510</strain>
    </source>
</reference>
<dbReference type="RefSeq" id="WP_093713611.1">
    <property type="nucleotide sequence ID" value="NZ_FONG01000006.1"/>
</dbReference>
<dbReference type="InterPro" id="IPR008984">
    <property type="entry name" value="SMAD_FHA_dom_sf"/>
</dbReference>
<protein>
    <submittedName>
        <fullName evidence="4">Forkhead associated (FHA) domain, binds pSer, pThr, pTyr</fullName>
    </submittedName>
</protein>
<evidence type="ECO:0000256" key="2">
    <source>
        <dbReference type="SAM" id="MobiDB-lite"/>
    </source>
</evidence>
<evidence type="ECO:0000256" key="1">
    <source>
        <dbReference type="ARBA" id="ARBA00022553"/>
    </source>
</evidence>
<evidence type="ECO:0000259" key="3">
    <source>
        <dbReference type="PROSITE" id="PS50006"/>
    </source>
</evidence>
<dbReference type="OrthoDB" id="3078176at2"/>
<gene>
    <name evidence="4" type="ORF">SAMN05216251_106251</name>
</gene>
<dbReference type="Pfam" id="PF00498">
    <property type="entry name" value="FHA"/>
    <property type="match status" value="1"/>
</dbReference>
<dbReference type="Gene3D" id="2.60.200.20">
    <property type="match status" value="1"/>
</dbReference>
<dbReference type="EMBL" id="FONG01000006">
    <property type="protein sequence ID" value="SFE93080.1"/>
    <property type="molecule type" value="Genomic_DNA"/>
</dbReference>
<evidence type="ECO:0000313" key="4">
    <source>
        <dbReference type="EMBL" id="SFE93080.1"/>
    </source>
</evidence>
<dbReference type="PROSITE" id="PS50006">
    <property type="entry name" value="FHA_DOMAIN"/>
    <property type="match status" value="1"/>
</dbReference>
<sequence length="211" mass="22172">MGEGAGGTACPECGVEVRPGQLLCQGCFVPFSLMPGNSVLPGTSRMHGTPASGTPRDRPPAAPEVAVPEAAVLLPHRRSAADAEPEHTRVLNAIRGGLPRPAEDHQEAPSRALHLRFPGGETVPVQPGHMIRLGRDPRRCPAVPFLAAHDNLSRIHATIGVEADGSAWVADESSTNGTFAHGYRLAPGERSPLRPGDSIRLAADVTVRLLP</sequence>
<proteinExistence type="predicted"/>
<accession>A0A1I2ELH5</accession>
<feature type="domain" description="FHA" evidence="3">
    <location>
        <begin position="131"/>
        <end position="185"/>
    </location>
</feature>
<dbReference type="STRING" id="380248.SAMN05216251_106251"/>